<accession>A0A1H6UA41</accession>
<reference evidence="1 2" key="1">
    <citation type="submission" date="2016-10" db="EMBL/GenBank/DDBJ databases">
        <authorList>
            <person name="de Groot N.N."/>
        </authorList>
    </citation>
    <scope>NUCLEOTIDE SEQUENCE [LARGE SCALE GENOMIC DNA]</scope>
    <source>
        <strain evidence="1 2">DSM 26515</strain>
    </source>
</reference>
<dbReference type="Proteomes" id="UP000199420">
    <property type="component" value="Unassembled WGS sequence"/>
</dbReference>
<proteinExistence type="predicted"/>
<gene>
    <name evidence="1" type="ORF">SAMN04487997_1949</name>
</gene>
<name>A0A1H6UA41_9GAMM</name>
<sequence length="87" mass="9525">MRAQLAFTAQSRCGVRRSTPNVRRPLAVVADKLGSEPRPWFVTAPLWRGRFLLVAPLSGLGWVVESPDELLESAFTPAGENVMECSA</sequence>
<dbReference type="EMBL" id="FNYC01000003">
    <property type="protein sequence ID" value="SEI89201.1"/>
    <property type="molecule type" value="Genomic_DNA"/>
</dbReference>
<evidence type="ECO:0000313" key="1">
    <source>
        <dbReference type="EMBL" id="SEI89201.1"/>
    </source>
</evidence>
<evidence type="ECO:0000313" key="2">
    <source>
        <dbReference type="Proteomes" id="UP000199420"/>
    </source>
</evidence>
<organism evidence="1 2">
    <name type="scientific">Frateuria terrea</name>
    <dbReference type="NCBI Taxonomy" id="529704"/>
    <lineage>
        <taxon>Bacteria</taxon>
        <taxon>Pseudomonadati</taxon>
        <taxon>Pseudomonadota</taxon>
        <taxon>Gammaproteobacteria</taxon>
        <taxon>Lysobacterales</taxon>
        <taxon>Rhodanobacteraceae</taxon>
        <taxon>Frateuria</taxon>
    </lineage>
</organism>
<keyword evidence="2" id="KW-1185">Reference proteome</keyword>
<protein>
    <submittedName>
        <fullName evidence="1">Uncharacterized protein</fullName>
    </submittedName>
</protein>
<dbReference type="AlphaFoldDB" id="A0A1H6UA41"/>